<feature type="compositionally biased region" description="Polar residues" evidence="1">
    <location>
        <begin position="435"/>
        <end position="458"/>
    </location>
</feature>
<feature type="region of interest" description="Disordered" evidence="1">
    <location>
        <begin position="383"/>
        <end position="402"/>
    </location>
</feature>
<feature type="compositionally biased region" description="Polar residues" evidence="1">
    <location>
        <begin position="12"/>
        <end position="26"/>
    </location>
</feature>
<dbReference type="PROSITE" id="PS51450">
    <property type="entry name" value="LRR"/>
    <property type="match status" value="1"/>
</dbReference>
<dbReference type="AlphaFoldDB" id="A0AAD9PB56"/>
<dbReference type="PANTHER" id="PTHR46723:SF1">
    <property type="entry name" value="LEUCINE-RICH REPEAT AND IQ DOMAIN-CONTAINING PROTEIN 3"/>
    <property type="match status" value="1"/>
</dbReference>
<reference evidence="2" key="1">
    <citation type="journal article" date="2023" name="Mol. Biol. Evol.">
        <title>Third-Generation Sequencing Reveals the Adaptive Role of the Epigenome in Three Deep-Sea Polychaetes.</title>
        <authorList>
            <person name="Perez M."/>
            <person name="Aroh O."/>
            <person name="Sun Y."/>
            <person name="Lan Y."/>
            <person name="Juniper S.K."/>
            <person name="Young C.R."/>
            <person name="Angers B."/>
            <person name="Qian P.Y."/>
        </authorList>
    </citation>
    <scope>NUCLEOTIDE SEQUENCE</scope>
    <source>
        <strain evidence="2">R07B-5</strain>
    </source>
</reference>
<dbReference type="PROSITE" id="PS50096">
    <property type="entry name" value="IQ"/>
    <property type="match status" value="1"/>
</dbReference>
<feature type="region of interest" description="Disordered" evidence="1">
    <location>
        <begin position="1"/>
        <end position="30"/>
    </location>
</feature>
<gene>
    <name evidence="2" type="ORF">NP493_51g05061</name>
</gene>
<dbReference type="PANTHER" id="PTHR46723">
    <property type="entry name" value="LEUCINE-RICH REPEAT AND IQ DOMAIN-CONTAINING PROTEIN 3"/>
    <property type="match status" value="1"/>
</dbReference>
<dbReference type="InterPro" id="IPR001611">
    <property type="entry name" value="Leu-rich_rpt"/>
</dbReference>
<dbReference type="InterPro" id="IPR052859">
    <property type="entry name" value="LRR-IQ_domain_protein"/>
</dbReference>
<sequence length="832" mass="94019">MVSFPPDWSRFAGSTQPQRGDAPSSQYERHREEESLRLAEQYGYFLLPTASLLAERFTEVPRRKRSFLDVDSAVDLSLVWFVRLERCRVRLLGDIGQCENLTVCLLGNNYLAKFDGLAACSQLAKLDLHSNQITWLPDPFFWSGLPRLRILHLHDNPIGDIENIHYMASSPALEVLTLYDTPLSLKRNYRHHAVNTVWTLKALDNFIVSDEEIIEDADFGGRFSVFNASLAVQTVTPLGQDATLWDELRAAREVLRQINNVMAHHSPVVIIQKMARGYLSRKRLDASKFAKFWPHTRAQQKYDEWRRCDSHASTVPPPSSPVSLPSVSRTSAPMQQTRLDYDTYMKQLRRPGSTGVSEPSVSGSSRYSPDVLAARLHLRLPTSEGTINEGSGDQQEVPPGTAGSVKRFYIDLDKLQKSTLQSLHEEALLFDSTVTDASSSVAPTDSRSVVSKSGSTQSTHKREHVKQHASAPPAGRGKPRPTKRTTTCSDDENVRSATEVPPVEFRLSGLKSTISVYDPVLDMIISRREAGRDVRATEDEQHRRRMLAPALPTPSGRAMSTDAAKRRLCRRLRGSGMGMLSLRAVQQAYDTREKAEHRAARAGRVQSMREQRESARHQRELYISDRRNKVRRQREQERMRFAEQHEKSEMQHLQDLQQSVERRSVASQHGAEMREARTFVNDFAVQNTSVSTALARHDRLAKRDDVMQDRLDTVLTRKEMEQEQQEVVRRYLEHRQLMRQTETAMSRAVLDTRILQEASERVLEARSRVEHVKARSAHAEAYAPALPSITSVDVAASHANSPRRRQGTLRKWAGNSHAGVKGGVSARLAVGT</sequence>
<evidence type="ECO:0000313" key="3">
    <source>
        <dbReference type="Proteomes" id="UP001209878"/>
    </source>
</evidence>
<evidence type="ECO:0000313" key="2">
    <source>
        <dbReference type="EMBL" id="KAK2191566.1"/>
    </source>
</evidence>
<accession>A0AAD9PB56</accession>
<comment type="caution">
    <text evidence="2">The sequence shown here is derived from an EMBL/GenBank/DDBJ whole genome shotgun (WGS) entry which is preliminary data.</text>
</comment>
<dbReference type="EMBL" id="JAODUO010000050">
    <property type="protein sequence ID" value="KAK2191566.1"/>
    <property type="molecule type" value="Genomic_DNA"/>
</dbReference>
<dbReference type="Proteomes" id="UP001209878">
    <property type="component" value="Unassembled WGS sequence"/>
</dbReference>
<protein>
    <submittedName>
        <fullName evidence="2">Uncharacterized protein</fullName>
    </submittedName>
</protein>
<feature type="compositionally biased region" description="Polar residues" evidence="1">
    <location>
        <begin position="383"/>
        <end position="394"/>
    </location>
</feature>
<dbReference type="Gene3D" id="3.80.10.10">
    <property type="entry name" value="Ribonuclease Inhibitor"/>
    <property type="match status" value="1"/>
</dbReference>
<name>A0AAD9PB56_RIDPI</name>
<evidence type="ECO:0000256" key="1">
    <source>
        <dbReference type="SAM" id="MobiDB-lite"/>
    </source>
</evidence>
<feature type="region of interest" description="Disordered" evidence="1">
    <location>
        <begin position="308"/>
        <end position="332"/>
    </location>
</feature>
<dbReference type="SUPFAM" id="SSF52058">
    <property type="entry name" value="L domain-like"/>
    <property type="match status" value="1"/>
</dbReference>
<feature type="region of interest" description="Disordered" evidence="1">
    <location>
        <begin position="435"/>
        <end position="497"/>
    </location>
</feature>
<dbReference type="InterPro" id="IPR032675">
    <property type="entry name" value="LRR_dom_sf"/>
</dbReference>
<keyword evidence="3" id="KW-1185">Reference proteome</keyword>
<organism evidence="2 3">
    <name type="scientific">Ridgeia piscesae</name>
    <name type="common">Tubeworm</name>
    <dbReference type="NCBI Taxonomy" id="27915"/>
    <lineage>
        <taxon>Eukaryota</taxon>
        <taxon>Metazoa</taxon>
        <taxon>Spiralia</taxon>
        <taxon>Lophotrochozoa</taxon>
        <taxon>Annelida</taxon>
        <taxon>Polychaeta</taxon>
        <taxon>Sedentaria</taxon>
        <taxon>Canalipalpata</taxon>
        <taxon>Sabellida</taxon>
        <taxon>Siboglinidae</taxon>
        <taxon>Ridgeia</taxon>
    </lineage>
</organism>
<proteinExistence type="predicted"/>